<dbReference type="Proteomes" id="UP001652740">
    <property type="component" value="Unplaced"/>
</dbReference>
<feature type="domain" description="C2H2-type" evidence="8">
    <location>
        <begin position="624"/>
        <end position="651"/>
    </location>
</feature>
<dbReference type="PROSITE" id="PS51915">
    <property type="entry name" value="ZAD"/>
    <property type="match status" value="1"/>
</dbReference>
<dbReference type="InterPro" id="IPR036236">
    <property type="entry name" value="Znf_C2H2_sf"/>
</dbReference>
<dbReference type="GeneID" id="113523201"/>
<feature type="binding site" evidence="6">
    <location>
        <position position="51"/>
    </location>
    <ligand>
        <name>Zn(2+)</name>
        <dbReference type="ChEBI" id="CHEBI:29105"/>
    </ligand>
</feature>
<dbReference type="PROSITE" id="PS50157">
    <property type="entry name" value="ZINC_FINGER_C2H2_2"/>
    <property type="match status" value="5"/>
</dbReference>
<proteinExistence type="predicted"/>
<evidence type="ECO:0000256" key="7">
    <source>
        <dbReference type="SAM" id="MobiDB-lite"/>
    </source>
</evidence>
<name>A0ABM3MFT9_GALME</name>
<keyword evidence="2" id="KW-0677">Repeat</keyword>
<evidence type="ECO:0000313" key="14">
    <source>
        <dbReference type="RefSeq" id="XP_052750281.1"/>
    </source>
</evidence>
<evidence type="ECO:0000256" key="2">
    <source>
        <dbReference type="ARBA" id="ARBA00022737"/>
    </source>
</evidence>
<evidence type="ECO:0000259" key="9">
    <source>
        <dbReference type="PROSITE" id="PS51915"/>
    </source>
</evidence>
<organism evidence="10 11">
    <name type="scientific">Galleria mellonella</name>
    <name type="common">Greater wax moth</name>
    <dbReference type="NCBI Taxonomy" id="7137"/>
    <lineage>
        <taxon>Eukaryota</taxon>
        <taxon>Metazoa</taxon>
        <taxon>Ecdysozoa</taxon>
        <taxon>Arthropoda</taxon>
        <taxon>Hexapoda</taxon>
        <taxon>Insecta</taxon>
        <taxon>Pterygota</taxon>
        <taxon>Neoptera</taxon>
        <taxon>Endopterygota</taxon>
        <taxon>Lepidoptera</taxon>
        <taxon>Glossata</taxon>
        <taxon>Ditrysia</taxon>
        <taxon>Pyraloidea</taxon>
        <taxon>Pyralidae</taxon>
        <taxon>Galleriinae</taxon>
        <taxon>Galleria</taxon>
    </lineage>
</organism>
<evidence type="ECO:0000256" key="3">
    <source>
        <dbReference type="ARBA" id="ARBA00022771"/>
    </source>
</evidence>
<dbReference type="InterPro" id="IPR013087">
    <property type="entry name" value="Znf_C2H2_type"/>
</dbReference>
<dbReference type="SMART" id="SM00355">
    <property type="entry name" value="ZnF_C2H2"/>
    <property type="match status" value="8"/>
</dbReference>
<feature type="binding site" evidence="6">
    <location>
        <position position="5"/>
    </location>
    <ligand>
        <name>Zn(2+)</name>
        <dbReference type="ChEBI" id="CHEBI:29105"/>
    </ligand>
</feature>
<evidence type="ECO:0000259" key="8">
    <source>
        <dbReference type="PROSITE" id="PS50157"/>
    </source>
</evidence>
<keyword evidence="4 6" id="KW-0862">Zinc</keyword>
<protein>
    <submittedName>
        <fullName evidence="11 12">Zinc finger protein 677</fullName>
    </submittedName>
</protein>
<dbReference type="RefSeq" id="XP_052750279.1">
    <property type="nucleotide sequence ID" value="XM_052894319.1"/>
</dbReference>
<dbReference type="PANTHER" id="PTHR24409:SF424">
    <property type="entry name" value="ZINC FINGER PROTEIN INDRA"/>
    <property type="match status" value="1"/>
</dbReference>
<dbReference type="SUPFAM" id="SSF57667">
    <property type="entry name" value="beta-beta-alpha zinc fingers"/>
    <property type="match status" value="3"/>
</dbReference>
<evidence type="ECO:0000313" key="11">
    <source>
        <dbReference type="RefSeq" id="XP_052750277.1"/>
    </source>
</evidence>
<evidence type="ECO:0000256" key="5">
    <source>
        <dbReference type="PROSITE-ProRule" id="PRU00042"/>
    </source>
</evidence>
<dbReference type="RefSeq" id="XP_052750281.1">
    <property type="nucleotide sequence ID" value="XM_052894321.1"/>
</dbReference>
<feature type="domain" description="C2H2-type" evidence="8">
    <location>
        <begin position="559"/>
        <end position="581"/>
    </location>
</feature>
<dbReference type="PANTHER" id="PTHR24409">
    <property type="entry name" value="ZINC FINGER PROTEIN 142"/>
    <property type="match status" value="1"/>
</dbReference>
<keyword evidence="3 5" id="KW-0863">Zinc-finger</keyword>
<accession>A0ABM3MFT9</accession>
<dbReference type="RefSeq" id="XP_052750277.1">
    <property type="nucleotide sequence ID" value="XM_052894317.1"/>
</dbReference>
<dbReference type="RefSeq" id="XP_052750280.1">
    <property type="nucleotide sequence ID" value="XM_052894320.1"/>
</dbReference>
<feature type="binding site" evidence="6">
    <location>
        <position position="48"/>
    </location>
    <ligand>
        <name>Zn(2+)</name>
        <dbReference type="ChEBI" id="CHEBI:29105"/>
    </ligand>
</feature>
<reference evidence="11 12" key="1">
    <citation type="submission" date="2025-05" db="UniProtKB">
        <authorList>
            <consortium name="RefSeq"/>
        </authorList>
    </citation>
    <scope>IDENTIFICATION</scope>
    <source>
        <tissue evidence="11 12">Whole larvae</tissue>
    </source>
</reference>
<dbReference type="Pfam" id="PF12874">
    <property type="entry name" value="zf-met"/>
    <property type="match status" value="1"/>
</dbReference>
<evidence type="ECO:0000313" key="12">
    <source>
        <dbReference type="RefSeq" id="XP_052750279.1"/>
    </source>
</evidence>
<evidence type="ECO:0000256" key="4">
    <source>
        <dbReference type="ARBA" id="ARBA00022833"/>
    </source>
</evidence>
<feature type="domain" description="ZAD" evidence="9">
    <location>
        <begin position="3"/>
        <end position="75"/>
    </location>
</feature>
<gene>
    <name evidence="11 12 13 14" type="primary">LOC113523201</name>
</gene>
<feature type="binding site" evidence="6">
    <location>
        <position position="8"/>
    </location>
    <ligand>
        <name>Zn(2+)</name>
        <dbReference type="ChEBI" id="CHEBI:29105"/>
    </ligand>
</feature>
<feature type="domain" description="C2H2-type" evidence="8">
    <location>
        <begin position="588"/>
        <end position="615"/>
    </location>
</feature>
<evidence type="ECO:0000313" key="10">
    <source>
        <dbReference type="Proteomes" id="UP001652740"/>
    </source>
</evidence>
<sequence>MEGFCRGCLVQYNDPAELLQYTEKNRRLFVYCTGLQVKRNDTFVFQLCKDCYINMKQSCKFKKQCRTSDKKFKYYLLSKEGDDTIDLGTFLKNHDDNMVLRFPLMSGNNTPANNRRDDDNASTCTSIGNFMMDLLQGEEMPDTEARIIKQVIEEEADVLEDSLDSHWLQDDISIDPDFGIDFSFSPFATPHSVNRDHCYTPKRPSDQQVHKYICSSVTKRNVNIDQDDDANNVNTNVNFKNNETLYTKQINRNQDLKTHLEDNFYTENELQSNHMKNSMKTIYSDNILQSDQTKNNVNINFHPNYDDDDNFDDFDEVENNVPMIDALLVPPENVNYDTEIDHVGSNIIVENTVGHGKNYYIPNDVTDYESNIEINHDLLDKDINEIKVTNMKCTIDRNLEEALKDCDKKEISLEDLLASPTVFPGTYAPSTPTIDNIMREAKPELDDHNSNVHKVGQFIEKFQNVDNYIKVLDDFFTDIPNQYDFQDYSKGINNKEDCKKKTEDNQRGNDIENQYNIEDCYCKICKKKFKTMKVLRIHFTKSHKFKIPREKVKRRPKLCICDYCGKKFVNYPNFVKHVRNHMRPPIDFRCERCSISFTSKAFLRAHQTSHMGSYLSKPKMEKKFYCHICGATLSTSGNFAVHLRRHNKDYVASCEQCGKGFVTKTEFAIHMRKHTGELPFKCTECKRAFRRRTGLILHVKTHIGERPFECDHCHARFIKKDSMIRHTRNSKCALKVRGLYVEDKSKKYAYECFYCHKKFVKQKNFINHQNTKSKCLTRRQGMENRKGEETIKEDPEL</sequence>
<dbReference type="Gene3D" id="3.30.160.60">
    <property type="entry name" value="Classic Zinc Finger"/>
    <property type="match status" value="5"/>
</dbReference>
<feature type="compositionally biased region" description="Basic and acidic residues" evidence="7">
    <location>
        <begin position="780"/>
        <end position="797"/>
    </location>
</feature>
<feature type="domain" description="C2H2-type" evidence="8">
    <location>
        <begin position="652"/>
        <end position="679"/>
    </location>
</feature>
<dbReference type="InterPro" id="IPR012934">
    <property type="entry name" value="Znf_AD"/>
</dbReference>
<evidence type="ECO:0000256" key="1">
    <source>
        <dbReference type="ARBA" id="ARBA00022723"/>
    </source>
</evidence>
<dbReference type="Pfam" id="PF00096">
    <property type="entry name" value="zf-C2H2"/>
    <property type="match status" value="6"/>
</dbReference>
<evidence type="ECO:0000256" key="6">
    <source>
        <dbReference type="PROSITE-ProRule" id="PRU01263"/>
    </source>
</evidence>
<keyword evidence="1 6" id="KW-0479">Metal-binding</keyword>
<dbReference type="PROSITE" id="PS00028">
    <property type="entry name" value="ZINC_FINGER_C2H2_1"/>
    <property type="match status" value="6"/>
</dbReference>
<feature type="domain" description="C2H2-type" evidence="8">
    <location>
        <begin position="680"/>
        <end position="707"/>
    </location>
</feature>
<evidence type="ECO:0000313" key="13">
    <source>
        <dbReference type="RefSeq" id="XP_052750280.1"/>
    </source>
</evidence>
<feature type="region of interest" description="Disordered" evidence="7">
    <location>
        <begin position="777"/>
        <end position="797"/>
    </location>
</feature>
<keyword evidence="10" id="KW-1185">Reference proteome</keyword>